<feature type="domain" description="FAD/NAD(P)-binding" evidence="1">
    <location>
        <begin position="9"/>
        <end position="305"/>
    </location>
</feature>
<dbReference type="Pfam" id="PF07992">
    <property type="entry name" value="Pyr_redox_2"/>
    <property type="match status" value="1"/>
</dbReference>
<dbReference type="GO" id="GO:0050660">
    <property type="term" value="F:flavin adenine dinucleotide binding"/>
    <property type="evidence" value="ECO:0007669"/>
    <property type="project" value="TreeGrafter"/>
</dbReference>
<protein>
    <recommendedName>
        <fullName evidence="1">FAD/NAD(P)-binding domain-containing protein</fullName>
    </recommendedName>
</protein>
<evidence type="ECO:0000313" key="2">
    <source>
        <dbReference type="EMBL" id="KAJ2925312.1"/>
    </source>
</evidence>
<dbReference type="GO" id="GO:0005737">
    <property type="term" value="C:cytoplasm"/>
    <property type="evidence" value="ECO:0007669"/>
    <property type="project" value="TreeGrafter"/>
</dbReference>
<evidence type="ECO:0000259" key="1">
    <source>
        <dbReference type="Pfam" id="PF07992"/>
    </source>
</evidence>
<accession>A0A9W8MD08</accession>
<dbReference type="InterPro" id="IPR036188">
    <property type="entry name" value="FAD/NAD-bd_sf"/>
</dbReference>
<dbReference type="InterPro" id="IPR023753">
    <property type="entry name" value="FAD/NAD-binding_dom"/>
</dbReference>
<dbReference type="AlphaFoldDB" id="A0A9W8MD08"/>
<dbReference type="PANTHER" id="PTHR43735">
    <property type="entry name" value="APOPTOSIS-INDUCING FACTOR 1"/>
    <property type="match status" value="1"/>
</dbReference>
<comment type="caution">
    <text evidence="2">The sequence shown here is derived from an EMBL/GenBank/DDBJ whole genome shotgun (WGS) entry which is preliminary data.</text>
</comment>
<feature type="non-terminal residue" evidence="2">
    <location>
        <position position="388"/>
    </location>
</feature>
<dbReference type="EMBL" id="JANBPK010001190">
    <property type="protein sequence ID" value="KAJ2925312.1"/>
    <property type="molecule type" value="Genomic_DNA"/>
</dbReference>
<dbReference type="Gene3D" id="3.50.50.100">
    <property type="match status" value="1"/>
</dbReference>
<dbReference type="GO" id="GO:0004174">
    <property type="term" value="F:electron-transferring-flavoprotein dehydrogenase activity"/>
    <property type="evidence" value="ECO:0007669"/>
    <property type="project" value="TreeGrafter"/>
</dbReference>
<dbReference type="Proteomes" id="UP001140091">
    <property type="component" value="Unassembled WGS sequence"/>
</dbReference>
<dbReference type="SUPFAM" id="SSF51905">
    <property type="entry name" value="FAD/NAD(P)-binding domain"/>
    <property type="match status" value="1"/>
</dbReference>
<evidence type="ECO:0000313" key="3">
    <source>
        <dbReference type="Proteomes" id="UP001140091"/>
    </source>
</evidence>
<name>A0A9W8MD08_9AGAR</name>
<reference evidence="2" key="1">
    <citation type="submission" date="2022-06" db="EMBL/GenBank/DDBJ databases">
        <title>Genome Sequence of Candolleomyces eurysporus.</title>
        <authorList>
            <person name="Buettner E."/>
        </authorList>
    </citation>
    <scope>NUCLEOTIDE SEQUENCE</scope>
    <source>
        <strain evidence="2">VTCC 930004</strain>
    </source>
</reference>
<proteinExistence type="predicted"/>
<keyword evidence="3" id="KW-1185">Reference proteome</keyword>
<dbReference type="PRINTS" id="PR00368">
    <property type="entry name" value="FADPNR"/>
</dbReference>
<dbReference type="PANTHER" id="PTHR43735:SF11">
    <property type="entry name" value="HYPOTHETICAL OXIDOREDUCTASE (EUROFUNG)"/>
    <property type="match status" value="1"/>
</dbReference>
<sequence length="388" mass="43184">MSSKPQQKTVLIVGAGFAGVPAFNELSKRLDPNTTKLVLINPRSHFIHLPAACRLVVSQTEPHYEDKVFLPLTDRFNEGNRRSVNAKVVSIHDDKDDEANRYVTLDNGEKIEYTYLLLAPGSIWEGPLDFPNTKEESVKKLKEWHNRFEKANDIVLVGGGGISFEYAGEIKDEWPTKNVTIVHSRNLLLNDVYPDRWRRQVNQSLEKRGVRLVLGDRVDDVVPKDGKVVTRSGKEITADLVIPTRGPRPNSAFIAASLGDEVLTSSGHVKVNPTMQLPDRPHIFAAGDVVEWNEQKSARKAYPQALVVVQNILTLLKNPEATNLKSYWGRPEALPLTNGKNGGTSYWGVLWGVTFGDWFTSLAASKNLYIPGVNRMLNLPPGSSKESS</sequence>
<gene>
    <name evidence="2" type="ORF">H1R20_g11750</name>
</gene>
<organism evidence="2 3">
    <name type="scientific">Candolleomyces eurysporus</name>
    <dbReference type="NCBI Taxonomy" id="2828524"/>
    <lineage>
        <taxon>Eukaryota</taxon>
        <taxon>Fungi</taxon>
        <taxon>Dikarya</taxon>
        <taxon>Basidiomycota</taxon>
        <taxon>Agaricomycotina</taxon>
        <taxon>Agaricomycetes</taxon>
        <taxon>Agaricomycetidae</taxon>
        <taxon>Agaricales</taxon>
        <taxon>Agaricineae</taxon>
        <taxon>Psathyrellaceae</taxon>
        <taxon>Candolleomyces</taxon>
    </lineage>
</organism>
<dbReference type="OrthoDB" id="202203at2759"/>